<dbReference type="HOGENOM" id="CLU_078249_0_0_9"/>
<evidence type="ECO:0000313" key="3">
    <source>
        <dbReference type="Proteomes" id="UP000004846"/>
    </source>
</evidence>
<dbReference type="InterPro" id="IPR009323">
    <property type="entry name" value="DUF979"/>
</dbReference>
<dbReference type="Pfam" id="PF06166">
    <property type="entry name" value="DUF979"/>
    <property type="match status" value="1"/>
</dbReference>
<dbReference type="AlphaFoldDB" id="A0A125W4G2"/>
<dbReference type="Proteomes" id="UP000004846">
    <property type="component" value="Unassembled WGS sequence"/>
</dbReference>
<gene>
    <name evidence="2" type="ORF">HMPREF9498_02179</name>
</gene>
<feature type="transmembrane region" description="Helical" evidence="1">
    <location>
        <begin position="168"/>
        <end position="188"/>
    </location>
</feature>
<feature type="transmembrane region" description="Helical" evidence="1">
    <location>
        <begin position="200"/>
        <end position="221"/>
    </location>
</feature>
<feature type="transmembrane region" description="Helical" evidence="1">
    <location>
        <begin position="128"/>
        <end position="148"/>
    </location>
</feature>
<dbReference type="EMBL" id="AEBR01000071">
    <property type="protein sequence ID" value="EFM82245.1"/>
    <property type="molecule type" value="Genomic_DNA"/>
</dbReference>
<accession>A0A125W4G2</accession>
<reference evidence="2 3" key="1">
    <citation type="submission" date="2010-07" db="EMBL/GenBank/DDBJ databases">
        <authorList>
            <person name="Sid Ahmed O."/>
        </authorList>
    </citation>
    <scope>NUCLEOTIDE SEQUENCE [LARGE SCALE GENOMIC DNA]</scope>
    <source>
        <strain evidence="2 3">TX4248</strain>
    </source>
</reference>
<feature type="transmembrane region" description="Helical" evidence="1">
    <location>
        <begin position="104"/>
        <end position="122"/>
    </location>
</feature>
<dbReference type="RefSeq" id="WP_002355267.1">
    <property type="nucleotide sequence ID" value="NZ_GL454468.1"/>
</dbReference>
<dbReference type="GeneID" id="60892846"/>
<comment type="caution">
    <text evidence="2">The sequence shown here is derived from an EMBL/GenBank/DDBJ whole genome shotgun (WGS) entry which is preliminary data.</text>
</comment>
<feature type="transmembrane region" description="Helical" evidence="1">
    <location>
        <begin position="253"/>
        <end position="275"/>
    </location>
</feature>
<feature type="transmembrane region" description="Helical" evidence="1">
    <location>
        <begin position="296"/>
        <end position="313"/>
    </location>
</feature>
<sequence length="314" mass="33677">MSFFTDPSIDLSAKLLEVLYIFMGIILLYTSFRSFRDKTNQHAYGTSLFWGILGILIGFGRFIPPVACGVLIFVMTIPAILQKVTKGESRLPSKEYMEKMSQKLGMKIFIPALSIGVFAILFATLTTLGALVGVGVGVFVAIFIMMFFSKNNTPKVFFDDAAEMLETVGPLSTLPMLLACLGAVFTSAGVGEIISKGVSAVVPAGNVNVGIIIYAVGMVIFTAIMGNAFAAITVMTVGIGVPFVFSLGADPALVGMVALTCGFCGTLLTPMAANFNIVPVAMLEMKDKYGVIKNQLPIALFMLIFQIVYMILFK</sequence>
<keyword evidence="1" id="KW-0472">Membrane</keyword>
<keyword evidence="1" id="KW-1133">Transmembrane helix</keyword>
<evidence type="ECO:0000313" key="2">
    <source>
        <dbReference type="EMBL" id="EFM82245.1"/>
    </source>
</evidence>
<name>A0A125W4G2_ENTFL</name>
<protein>
    <recommendedName>
        <fullName evidence="4">Permease</fullName>
    </recommendedName>
</protein>
<evidence type="ECO:0000256" key="1">
    <source>
        <dbReference type="SAM" id="Phobius"/>
    </source>
</evidence>
<keyword evidence="1" id="KW-0812">Transmembrane</keyword>
<feature type="transmembrane region" description="Helical" evidence="1">
    <location>
        <begin position="12"/>
        <end position="30"/>
    </location>
</feature>
<evidence type="ECO:0008006" key="4">
    <source>
        <dbReference type="Google" id="ProtNLM"/>
    </source>
</evidence>
<feature type="transmembrane region" description="Helical" evidence="1">
    <location>
        <begin position="228"/>
        <end position="247"/>
    </location>
</feature>
<organism evidence="2 3">
    <name type="scientific">Enterococcus faecalis TX4248</name>
    <dbReference type="NCBI Taxonomy" id="749495"/>
    <lineage>
        <taxon>Bacteria</taxon>
        <taxon>Bacillati</taxon>
        <taxon>Bacillota</taxon>
        <taxon>Bacilli</taxon>
        <taxon>Lactobacillales</taxon>
        <taxon>Enterococcaceae</taxon>
        <taxon>Enterococcus</taxon>
    </lineage>
</organism>
<proteinExistence type="predicted"/>